<accession>A0A8J8MB89</accession>
<dbReference type="Pfam" id="PF04519">
    <property type="entry name" value="Bactofilin"/>
    <property type="match status" value="1"/>
</dbReference>
<sequence>MIKQKKKATYDKPSTIIGKDTTLETSILKSKNSVQINGKYYGDMEVEASVAIGETGYIKGNIEADFLLVAGKIEGNIKIAGQLHLTKTAKITGDINTVSIIIDEGALIDGNCSMSNVQNNVKQIENNKVKSIENKNKDNK</sequence>
<dbReference type="PANTHER" id="PTHR35024">
    <property type="entry name" value="HYPOTHETICAL CYTOSOLIC PROTEIN"/>
    <property type="match status" value="1"/>
</dbReference>
<evidence type="ECO:0000313" key="3">
    <source>
        <dbReference type="Proteomes" id="UP000677305"/>
    </source>
</evidence>
<name>A0A8J8MB89_9FIRM</name>
<gene>
    <name evidence="2" type="ORF">HYG85_12760</name>
</gene>
<dbReference type="KEGG" id="vgu:HYG85_12760"/>
<evidence type="ECO:0000256" key="1">
    <source>
        <dbReference type="ARBA" id="ARBA00044755"/>
    </source>
</evidence>
<evidence type="ECO:0000313" key="2">
    <source>
        <dbReference type="EMBL" id="QUH29727.1"/>
    </source>
</evidence>
<protein>
    <submittedName>
        <fullName evidence="2">Polymer-forming cytoskeletal protein</fullName>
    </submittedName>
</protein>
<organism evidence="2 3">
    <name type="scientific">Vallitalea guaymasensis</name>
    <dbReference type="NCBI Taxonomy" id="1185412"/>
    <lineage>
        <taxon>Bacteria</taxon>
        <taxon>Bacillati</taxon>
        <taxon>Bacillota</taxon>
        <taxon>Clostridia</taxon>
        <taxon>Lachnospirales</taxon>
        <taxon>Vallitaleaceae</taxon>
        <taxon>Vallitalea</taxon>
    </lineage>
</organism>
<comment type="similarity">
    <text evidence="1">Belongs to the bactofilin family.</text>
</comment>
<dbReference type="AlphaFoldDB" id="A0A8J8MB89"/>
<keyword evidence="3" id="KW-1185">Reference proteome</keyword>
<dbReference type="PANTHER" id="PTHR35024:SF4">
    <property type="entry name" value="POLYMER-FORMING CYTOSKELETAL PROTEIN"/>
    <property type="match status" value="1"/>
</dbReference>
<reference evidence="2 3" key="1">
    <citation type="submission" date="2020-07" db="EMBL/GenBank/DDBJ databases">
        <title>Vallitalea guaymasensis genome.</title>
        <authorList>
            <person name="Postec A."/>
        </authorList>
    </citation>
    <scope>NUCLEOTIDE SEQUENCE [LARGE SCALE GENOMIC DNA]</scope>
    <source>
        <strain evidence="2 3">Ra1766G1</strain>
    </source>
</reference>
<proteinExistence type="inferred from homology"/>
<dbReference type="EMBL" id="CP058561">
    <property type="protein sequence ID" value="QUH29727.1"/>
    <property type="molecule type" value="Genomic_DNA"/>
</dbReference>
<dbReference type="RefSeq" id="WP_212689987.1">
    <property type="nucleotide sequence ID" value="NZ_CP058561.1"/>
</dbReference>
<dbReference type="Proteomes" id="UP000677305">
    <property type="component" value="Chromosome"/>
</dbReference>
<dbReference type="InterPro" id="IPR007607">
    <property type="entry name" value="BacA/B"/>
</dbReference>